<dbReference type="GO" id="GO:0071949">
    <property type="term" value="F:FAD binding"/>
    <property type="evidence" value="ECO:0007669"/>
    <property type="project" value="InterPro"/>
</dbReference>
<dbReference type="Gene3D" id="1.10.150.120">
    <property type="entry name" value="[2Fe-2S]-binding domain"/>
    <property type="match status" value="1"/>
</dbReference>
<dbReference type="InterPro" id="IPR036856">
    <property type="entry name" value="Ald_Oxase/Xan_DH_a/b_sf"/>
</dbReference>
<dbReference type="InterPro" id="IPR037165">
    <property type="entry name" value="AldOxase/xan_DH_Mopterin-bd_sf"/>
</dbReference>
<dbReference type="AlphaFoldDB" id="A0AAD7YLE1"/>
<dbReference type="Pfam" id="PF01315">
    <property type="entry name" value="Ald_Xan_dh_C"/>
    <property type="match status" value="1"/>
</dbReference>
<evidence type="ECO:0000256" key="1">
    <source>
        <dbReference type="ARBA" id="ARBA00001974"/>
    </source>
</evidence>
<gene>
    <name evidence="20" type="ORF">PYW07_012003</name>
</gene>
<dbReference type="PANTHER" id="PTHR11908">
    <property type="entry name" value="XANTHINE DEHYDROGENASE"/>
    <property type="match status" value="1"/>
</dbReference>
<dbReference type="EMBL" id="JARGEI010000014">
    <property type="protein sequence ID" value="KAJ8719960.1"/>
    <property type="molecule type" value="Genomic_DNA"/>
</dbReference>
<evidence type="ECO:0000256" key="14">
    <source>
        <dbReference type="ARBA" id="ARBA00034078"/>
    </source>
</evidence>
<dbReference type="GO" id="GO:0051537">
    <property type="term" value="F:2 iron, 2 sulfur cluster binding"/>
    <property type="evidence" value="ECO:0007669"/>
    <property type="project" value="UniProtKB-KW"/>
</dbReference>
<feature type="binding site" evidence="17">
    <location>
        <position position="45"/>
    </location>
    <ligand>
        <name>[2Fe-2S] cluster</name>
        <dbReference type="ChEBI" id="CHEBI:190135"/>
        <label>1</label>
    </ligand>
</feature>
<feature type="binding site" evidence="17">
    <location>
        <position position="147"/>
    </location>
    <ligand>
        <name>[2Fe-2S] cluster</name>
        <dbReference type="ChEBI" id="CHEBI:190135"/>
        <label>2</label>
    </ligand>
</feature>
<dbReference type="FunFam" id="3.30.365.10:FF:000001">
    <property type="entry name" value="Xanthine dehydrogenase oxidase"/>
    <property type="match status" value="1"/>
</dbReference>
<dbReference type="Gene3D" id="3.90.1170.50">
    <property type="entry name" value="Aldehyde oxidase/xanthine dehydrogenase, a/b hammerhead"/>
    <property type="match status" value="1"/>
</dbReference>
<dbReference type="Gene3D" id="3.30.390.50">
    <property type="entry name" value="CO dehydrogenase flavoprotein, C-terminal domain"/>
    <property type="match status" value="1"/>
</dbReference>
<comment type="caution">
    <text evidence="20">The sequence shown here is derived from an EMBL/GenBank/DDBJ whole genome shotgun (WGS) entry which is preliminary data.</text>
</comment>
<dbReference type="InterPro" id="IPR036683">
    <property type="entry name" value="CO_DH_flav_C_dom_sf"/>
</dbReference>
<dbReference type="InterPro" id="IPR016208">
    <property type="entry name" value="Ald_Oxase/xanthine_DH-like"/>
</dbReference>
<dbReference type="InterPro" id="IPR012675">
    <property type="entry name" value="Beta-grasp_dom_sf"/>
</dbReference>
<evidence type="ECO:0000256" key="16">
    <source>
        <dbReference type="PIRSR" id="PIRSR000127-2"/>
    </source>
</evidence>
<dbReference type="Gene3D" id="3.30.365.10">
    <property type="entry name" value="Aldehyde oxidase/xanthine dehydrogenase, molybdopterin binding domain"/>
    <property type="match status" value="4"/>
</dbReference>
<feature type="active site" description="Proton acceptor" evidence="15">
    <location>
        <position position="1205"/>
    </location>
</feature>
<comment type="cofactor">
    <cofactor evidence="14">
        <name>[2Fe-2S] cluster</name>
        <dbReference type="ChEBI" id="CHEBI:190135"/>
    </cofactor>
</comment>
<dbReference type="Gene3D" id="3.30.465.10">
    <property type="match status" value="1"/>
</dbReference>
<evidence type="ECO:0000259" key="18">
    <source>
        <dbReference type="PROSITE" id="PS51085"/>
    </source>
</evidence>
<keyword evidence="9 16" id="KW-0274">FAD</keyword>
<dbReference type="InterPro" id="IPR036318">
    <property type="entry name" value="FAD-bd_PCMH-like_sf"/>
</dbReference>
<evidence type="ECO:0000256" key="7">
    <source>
        <dbReference type="ARBA" id="ARBA00022714"/>
    </source>
</evidence>
<comment type="similarity">
    <text evidence="3">Belongs to the xanthine dehydrogenase family.</text>
</comment>
<dbReference type="GO" id="GO:0005777">
    <property type="term" value="C:peroxisome"/>
    <property type="evidence" value="ECO:0007669"/>
    <property type="project" value="UniProtKB-SubCell"/>
</dbReference>
<keyword evidence="6" id="KW-0285">Flavoprotein</keyword>
<evidence type="ECO:0000256" key="17">
    <source>
        <dbReference type="PIRSR" id="PIRSR000127-3"/>
    </source>
</evidence>
<dbReference type="InterPro" id="IPR005107">
    <property type="entry name" value="CO_DH_flav_C"/>
</dbReference>
<keyword evidence="10" id="KW-0560">Oxidoreductase</keyword>
<dbReference type="InterPro" id="IPR001041">
    <property type="entry name" value="2Fe-2S_ferredoxin-type"/>
</dbReference>
<dbReference type="InterPro" id="IPR046867">
    <property type="entry name" value="AldOxase/xan_DH_MoCoBD2"/>
</dbReference>
<comment type="cofactor">
    <cofactor evidence="17">
        <name>[2Fe-2S] cluster</name>
        <dbReference type="ChEBI" id="CHEBI:190135"/>
    </cofactor>
    <text evidence="17">Binds 2 [2Fe-2S] clusters.</text>
</comment>
<feature type="domain" description="2Fe-2S ferredoxin-type" evidence="18">
    <location>
        <begin position="4"/>
        <end position="89"/>
    </location>
</feature>
<keyword evidence="11 17" id="KW-0408">Iron</keyword>
<feature type="binding site" evidence="16">
    <location>
        <position position="402"/>
    </location>
    <ligand>
        <name>FAD</name>
        <dbReference type="ChEBI" id="CHEBI:57692"/>
    </ligand>
</feature>
<feature type="binding site" evidence="17">
    <location>
        <position position="149"/>
    </location>
    <ligand>
        <name>[2Fe-2S] cluster</name>
        <dbReference type="ChEBI" id="CHEBI:190135"/>
        <label>2</label>
    </ligand>
</feature>
<dbReference type="SUPFAM" id="SSF54292">
    <property type="entry name" value="2Fe-2S ferredoxin-like"/>
    <property type="match status" value="1"/>
</dbReference>
<organism evidence="20 21">
    <name type="scientific">Mythimna separata</name>
    <name type="common">Oriental armyworm</name>
    <name type="synonym">Pseudaletia separata</name>
    <dbReference type="NCBI Taxonomy" id="271217"/>
    <lineage>
        <taxon>Eukaryota</taxon>
        <taxon>Metazoa</taxon>
        <taxon>Ecdysozoa</taxon>
        <taxon>Arthropoda</taxon>
        <taxon>Hexapoda</taxon>
        <taxon>Insecta</taxon>
        <taxon>Pterygota</taxon>
        <taxon>Neoptera</taxon>
        <taxon>Endopterygota</taxon>
        <taxon>Lepidoptera</taxon>
        <taxon>Glossata</taxon>
        <taxon>Ditrysia</taxon>
        <taxon>Noctuoidea</taxon>
        <taxon>Noctuidae</taxon>
        <taxon>Noctuinae</taxon>
        <taxon>Hadenini</taxon>
        <taxon>Mythimna</taxon>
    </lineage>
</organism>
<dbReference type="SUPFAM" id="SSF56003">
    <property type="entry name" value="Molybdenum cofactor-binding domain"/>
    <property type="match status" value="1"/>
</dbReference>
<keyword evidence="12 17" id="KW-0411">Iron-sulfur</keyword>
<evidence type="ECO:0000256" key="9">
    <source>
        <dbReference type="ARBA" id="ARBA00022827"/>
    </source>
</evidence>
<dbReference type="PROSITE" id="PS00197">
    <property type="entry name" value="2FE2S_FER_1"/>
    <property type="match status" value="1"/>
</dbReference>
<comment type="subunit">
    <text evidence="4">Homodimer.</text>
</comment>
<feature type="binding site" evidence="17">
    <location>
        <position position="880"/>
    </location>
    <ligand>
        <name>Mo-molybdopterin</name>
        <dbReference type="ChEBI" id="CHEBI:71302"/>
    </ligand>
    <ligandPart>
        <name>Mo</name>
        <dbReference type="ChEBI" id="CHEBI:28685"/>
    </ligandPart>
</feature>
<dbReference type="InterPro" id="IPR016169">
    <property type="entry name" value="FAD-bd_PCMH_sub2"/>
</dbReference>
<feature type="binding site" evidence="17">
    <location>
        <position position="71"/>
    </location>
    <ligand>
        <name>[2Fe-2S] cluster</name>
        <dbReference type="ChEBI" id="CHEBI:190135"/>
        <label>1</label>
    </ligand>
</feature>
<evidence type="ECO:0000256" key="3">
    <source>
        <dbReference type="ARBA" id="ARBA00006849"/>
    </source>
</evidence>
<dbReference type="PROSITE" id="PS51387">
    <property type="entry name" value="FAD_PCMH"/>
    <property type="match status" value="1"/>
</dbReference>
<dbReference type="InterPro" id="IPR002346">
    <property type="entry name" value="Mopterin_DH_FAD-bd"/>
</dbReference>
<evidence type="ECO:0000256" key="8">
    <source>
        <dbReference type="ARBA" id="ARBA00022723"/>
    </source>
</evidence>
<comment type="subcellular location">
    <subcellularLocation>
        <location evidence="2">Peroxisome</location>
    </subcellularLocation>
</comment>
<evidence type="ECO:0000256" key="4">
    <source>
        <dbReference type="ARBA" id="ARBA00011738"/>
    </source>
</evidence>
<evidence type="ECO:0000256" key="15">
    <source>
        <dbReference type="PIRSR" id="PIRSR000127-1"/>
    </source>
</evidence>
<dbReference type="FunFam" id="3.30.365.10:FF:000002">
    <property type="entry name" value="Xanthine dehydrogenase oxidase"/>
    <property type="match status" value="1"/>
</dbReference>
<keyword evidence="8 17" id="KW-0479">Metal-binding</keyword>
<dbReference type="InterPro" id="IPR002888">
    <property type="entry name" value="2Fe-2S-bd"/>
</dbReference>
<name>A0AAD7YLE1_MYTSE</name>
<feature type="binding site" evidence="17">
    <location>
        <position position="111"/>
    </location>
    <ligand>
        <name>[2Fe-2S] cluster</name>
        <dbReference type="ChEBI" id="CHEBI:190135"/>
        <label>2</label>
    </ligand>
</feature>
<feature type="binding site" evidence="17">
    <location>
        <position position="737"/>
    </location>
    <ligand>
        <name>Mo-molybdopterin</name>
        <dbReference type="ChEBI" id="CHEBI:71302"/>
    </ligand>
    <ligandPart>
        <name>Mo</name>
        <dbReference type="ChEBI" id="CHEBI:28685"/>
    </ligandPart>
</feature>
<feature type="domain" description="FAD-binding PCMH-type" evidence="19">
    <location>
        <begin position="215"/>
        <end position="394"/>
    </location>
</feature>
<keyword evidence="13" id="KW-0576">Peroxisome</keyword>
<reference evidence="20" key="1">
    <citation type="submission" date="2023-03" db="EMBL/GenBank/DDBJ databases">
        <title>Chromosome-level genomes of two armyworms, Mythimna separata and Mythimna loreyi, provide insights into the biosynthesis and reception of sex pheromones.</title>
        <authorList>
            <person name="Zhao H."/>
        </authorList>
    </citation>
    <scope>NUCLEOTIDE SEQUENCE</scope>
    <source>
        <strain evidence="20">BeijingLab</strain>
        <tissue evidence="20">Pupa</tissue>
    </source>
</reference>
<dbReference type="Pfam" id="PF20256">
    <property type="entry name" value="MoCoBD_2"/>
    <property type="match status" value="1"/>
</dbReference>
<dbReference type="Pfam" id="PF02738">
    <property type="entry name" value="MoCoBD_1"/>
    <property type="match status" value="1"/>
</dbReference>
<dbReference type="Pfam" id="PF00941">
    <property type="entry name" value="FAD_binding_5"/>
    <property type="match status" value="1"/>
</dbReference>
<dbReference type="FunFam" id="3.90.1170.50:FF:000003">
    <property type="entry name" value="Aldehyde oxidase"/>
    <property type="match status" value="1"/>
</dbReference>
<comment type="cofactor">
    <cofactor evidence="1 16">
        <name>FAD</name>
        <dbReference type="ChEBI" id="CHEBI:57692"/>
    </cofactor>
</comment>
<dbReference type="Pfam" id="PF00111">
    <property type="entry name" value="Fer2"/>
    <property type="match status" value="1"/>
</dbReference>
<protein>
    <submittedName>
        <fullName evidence="20">Uncharacterized protein</fullName>
    </submittedName>
</protein>
<dbReference type="Proteomes" id="UP001231518">
    <property type="component" value="Chromosome 3"/>
</dbReference>
<accession>A0AAD7YLE1</accession>
<dbReference type="Gene3D" id="3.10.20.30">
    <property type="match status" value="1"/>
</dbReference>
<evidence type="ECO:0000256" key="10">
    <source>
        <dbReference type="ARBA" id="ARBA00023002"/>
    </source>
</evidence>
<evidence type="ECO:0000256" key="2">
    <source>
        <dbReference type="ARBA" id="ARBA00004275"/>
    </source>
</evidence>
<evidence type="ECO:0000256" key="12">
    <source>
        <dbReference type="ARBA" id="ARBA00023014"/>
    </source>
</evidence>
<dbReference type="GO" id="GO:0016491">
    <property type="term" value="F:oxidoreductase activity"/>
    <property type="evidence" value="ECO:0007669"/>
    <property type="project" value="UniProtKB-KW"/>
</dbReference>
<evidence type="ECO:0000256" key="13">
    <source>
        <dbReference type="ARBA" id="ARBA00023140"/>
    </source>
</evidence>
<dbReference type="InterPro" id="IPR008274">
    <property type="entry name" value="AldOxase/xan_DH_MoCoBD1"/>
</dbReference>
<evidence type="ECO:0000256" key="5">
    <source>
        <dbReference type="ARBA" id="ARBA00022505"/>
    </source>
</evidence>
<evidence type="ECO:0000256" key="6">
    <source>
        <dbReference type="ARBA" id="ARBA00022630"/>
    </source>
</evidence>
<dbReference type="SUPFAM" id="SSF56176">
    <property type="entry name" value="FAD-binding/transporter-associated domain-like"/>
    <property type="match status" value="1"/>
</dbReference>
<dbReference type="PROSITE" id="PS51085">
    <property type="entry name" value="2FE2S_FER_2"/>
    <property type="match status" value="1"/>
</dbReference>
<dbReference type="SMART" id="SM01008">
    <property type="entry name" value="Ald_Xan_dh_C"/>
    <property type="match status" value="1"/>
</dbReference>
<feature type="binding site" evidence="17">
    <location>
        <position position="1034"/>
    </location>
    <ligand>
        <name>Mo-molybdopterin</name>
        <dbReference type="ChEBI" id="CHEBI:71302"/>
    </ligand>
    <ligandPart>
        <name>Mo</name>
        <dbReference type="ChEBI" id="CHEBI:28685"/>
    </ligandPart>
</feature>
<dbReference type="Pfam" id="PF01799">
    <property type="entry name" value="Fer2_2"/>
    <property type="match status" value="1"/>
</dbReference>
<dbReference type="SMART" id="SM01092">
    <property type="entry name" value="CO_deh_flav_C"/>
    <property type="match status" value="1"/>
</dbReference>
<comment type="cofactor">
    <cofactor evidence="17">
        <name>Mo-molybdopterin</name>
        <dbReference type="ChEBI" id="CHEBI:71302"/>
    </cofactor>
    <text evidence="17">Binds 1 Mo-molybdopterin (Mo-MPT) cofactor per subunit.</text>
</comment>
<evidence type="ECO:0000256" key="11">
    <source>
        <dbReference type="ARBA" id="ARBA00023004"/>
    </source>
</evidence>
<keyword evidence="5 17" id="KW-0500">Molybdenum</keyword>
<dbReference type="SUPFAM" id="SSF47741">
    <property type="entry name" value="CO dehydrogenase ISP C-domain like"/>
    <property type="match status" value="1"/>
</dbReference>
<keyword evidence="21" id="KW-1185">Reference proteome</keyword>
<dbReference type="PIRSF" id="PIRSF000127">
    <property type="entry name" value="Xanthine_DH"/>
    <property type="match status" value="1"/>
</dbReference>
<evidence type="ECO:0000259" key="19">
    <source>
        <dbReference type="PROSITE" id="PS51387"/>
    </source>
</evidence>
<dbReference type="InterPro" id="IPR036884">
    <property type="entry name" value="2Fe-2S-bd_dom_sf"/>
</dbReference>
<dbReference type="InterPro" id="IPR006058">
    <property type="entry name" value="2Fe2S_fd_BS"/>
</dbReference>
<dbReference type="CDD" id="cd00207">
    <property type="entry name" value="fer2"/>
    <property type="match status" value="1"/>
</dbReference>
<evidence type="ECO:0000313" key="20">
    <source>
        <dbReference type="EMBL" id="KAJ8719960.1"/>
    </source>
</evidence>
<feature type="binding site" evidence="17">
    <location>
        <position position="50"/>
    </location>
    <ligand>
        <name>[2Fe-2S] cluster</name>
        <dbReference type="ChEBI" id="CHEBI:190135"/>
        <label>1</label>
    </ligand>
</feature>
<dbReference type="PANTHER" id="PTHR11908:SF132">
    <property type="entry name" value="ALDEHYDE OXIDASE 1-RELATED"/>
    <property type="match status" value="1"/>
</dbReference>
<dbReference type="SUPFAM" id="SSF55447">
    <property type="entry name" value="CO dehydrogenase flavoprotein C-terminal domain-like"/>
    <property type="match status" value="1"/>
</dbReference>
<sequence length="1261" mass="139759">MASSPLKFTINGEQHTVKDSDVCSDTMLLDYCRNYLNLRGTKYMCREGGCGACTVTAAKTPGSKHVAINSCLTSIASCHGWDIRTIEGLGNKKDGYHTLQKTIAENNATQCGYCTPGWVMMMHGLMESHPNPLTKLEIEKSVSSNLCRCTGYRPILDAFKLLATDADKDKRITNITDVSCKPSGGCCQSANNAKEDGWCMVRQDDYHEEELMKIELKDKKTWYRPRNLADVCSILKDNTESYMLVAGNSSKGAYPIEDYPDCLIDVHHLQELRGCEIDQNCEIGAGCSMTEFMQYLKDNSTKEYFGYFKQCYDHMDLVGHVTLRNVATIAGNLMIKHTYNAYQSDVYLIFNTVGAYLTLKDFHGNDTTVTMEEFLATDMKGKIIVKVLLPPLTTEYKLYTYKLMPRAQSSHAIVNLGFLVKLDDSDVVQESRIIYGALSEKFDRAVSTETYLKGRKLFCDETLQGALKVLDGEMIVEDHPPEPSAEYRRFIAKALFYKALLCLSPKRTARCESATVDLHITRPVSEGKQSCNTDASLWPFNKPMPKLEAMVQSSGEAKYTDDIPTHPNEVFAALVLTTVGKGVITKIDPSEALAMDGVVAFYTSKDIPGVNSFTPSDSWVTPSNEEILCEGTVKYCGQPYGIIVANTQNLADRAARRVKATYSNVTEPVTDINVAKDDSTRNTLYVAVDATNPGTDTVYKTITGTNILHGQYHFPMETMVCVAKPTEEGLEVHMATQWPDGAHTMISRALNMDQNKIELHVRRVGGSYGLKITRCVLGSIVCSLIAQKLNRPCRLLQPLTTNMKAFGKRMPSVNVYEVAVNSSGVIQYLNNTSYTDNGCVVSEPVIAYGFDVYHNVYDTTRINYKAYNTVTDTPSNTFCRSPGTLEAIANCENIMERISYELSIDPFTVRLNNINKTKYPTIVELLETIKTNAEYVSRKAAVDSYNTENRWKKRGLRCAVVRWPPVGGLYIVVNIAVYHSDGSVVITHGGIEMGQGINTKIAQVAAYLLKVPIEKIVVKGNDTVTSPNTFITGGSVSTDALVIGTRRCCEQLLTRLEPVKATLDEPTWLQLITAAYAANVDLQVHGFACPTDAQSYEIFGAALCEVEVDVLTGEIEILRVDIIQDIGVSISPEVDIGQIEGAFVMGLGYWTCEKIAYDSKTGAILTDRSWDYHLPEARDIPQKFNIICRNDYSNDLILGSKAVGEPPICLSVVITHAIREACVSARQDNGIPTTEYFAVEGAFSTEKICMAMKTKTEDFKF</sequence>
<dbReference type="SUPFAM" id="SSF54665">
    <property type="entry name" value="CO dehydrogenase molybdoprotein N-domain-like"/>
    <property type="match status" value="1"/>
</dbReference>
<keyword evidence="7 17" id="KW-0001">2Fe-2S</keyword>
<feature type="binding site" evidence="17">
    <location>
        <position position="53"/>
    </location>
    <ligand>
        <name>[2Fe-2S] cluster</name>
        <dbReference type="ChEBI" id="CHEBI:190135"/>
        <label>1</label>
    </ligand>
</feature>
<dbReference type="GO" id="GO:0005506">
    <property type="term" value="F:iron ion binding"/>
    <property type="evidence" value="ECO:0007669"/>
    <property type="project" value="InterPro"/>
</dbReference>
<dbReference type="Pfam" id="PF03450">
    <property type="entry name" value="CO_deh_flav_C"/>
    <property type="match status" value="1"/>
</dbReference>
<feature type="binding site" evidence="17">
    <location>
        <position position="114"/>
    </location>
    <ligand>
        <name>[2Fe-2S] cluster</name>
        <dbReference type="ChEBI" id="CHEBI:190135"/>
        <label>2</label>
    </ligand>
</feature>
<proteinExistence type="inferred from homology"/>
<dbReference type="InterPro" id="IPR016166">
    <property type="entry name" value="FAD-bd_PCMH"/>
</dbReference>
<dbReference type="InterPro" id="IPR000674">
    <property type="entry name" value="Ald_Oxase/Xan_DH_a/b"/>
</dbReference>
<evidence type="ECO:0000313" key="21">
    <source>
        <dbReference type="Proteomes" id="UP001231518"/>
    </source>
</evidence>
<dbReference type="InterPro" id="IPR036010">
    <property type="entry name" value="2Fe-2S_ferredoxin-like_sf"/>
</dbReference>